<accession>A0ABY9WZ58</accession>
<organism evidence="1 2">
    <name type="scientific">Archangium minus</name>
    <dbReference type="NCBI Taxonomy" id="83450"/>
    <lineage>
        <taxon>Bacteria</taxon>
        <taxon>Pseudomonadati</taxon>
        <taxon>Myxococcota</taxon>
        <taxon>Myxococcia</taxon>
        <taxon>Myxococcales</taxon>
        <taxon>Cystobacterineae</taxon>
        <taxon>Archangiaceae</taxon>
        <taxon>Archangium</taxon>
    </lineage>
</organism>
<evidence type="ECO:0000313" key="2">
    <source>
        <dbReference type="Proteomes" id="UP001611383"/>
    </source>
</evidence>
<reference evidence="1 2" key="1">
    <citation type="submission" date="2019-08" db="EMBL/GenBank/DDBJ databases">
        <title>Archangium and Cystobacter genomes.</title>
        <authorList>
            <person name="Chen I.-C.K."/>
            <person name="Wielgoss S."/>
        </authorList>
    </citation>
    <scope>NUCLEOTIDE SEQUENCE [LARGE SCALE GENOMIC DNA]</scope>
    <source>
        <strain evidence="1 2">Cbm 6</strain>
    </source>
</reference>
<evidence type="ECO:0000313" key="1">
    <source>
        <dbReference type="EMBL" id="WNG48455.1"/>
    </source>
</evidence>
<name>A0ABY9WZ58_9BACT</name>
<dbReference type="EMBL" id="CP043494">
    <property type="protein sequence ID" value="WNG48455.1"/>
    <property type="molecule type" value="Genomic_DNA"/>
</dbReference>
<gene>
    <name evidence="1" type="ORF">F0U60_33285</name>
</gene>
<sequence>MKRHPRRLMCFGLLVLGVLLCLVSLRGDSAQVSSPKSVPSQGALPGTRFTLDIHELIGVLRDLPERDGRDQLQDWALYGVLNHQGLQGEALVKATYETYPLRLPYLEEMFTFAHGPGRRAILDEKTVVLVYEKSERDPTAVLGRLADQVRMELGEKPALFQVFAFEADVPRGVLHVERMPDLKAQDAYGPAYGYHEAVIGGPEDFMAWLSSIDDVTFARYEDPGGLTLGGRRFPNSRTRNVTVEDVAALYQAHDALEEERAALEQQLRDLDPSGPVHLPPREPGFSLDPQYRQARLVSSLVQLARDPCALIREAAALGQRAASQPEDARTETMWDALRLWKLTRGAPPGALPRVCSVLAQRHGKQFAAIARDVRRAREQQAIEEAVVPLWKLVDETKRSDALQDVVMRRVLEYVLSKERIQCARYDGPLQGTRVGMNLFYTDLLAKLWGFDIHHAAPTTSVPGFQSFPRLGLSSLDREQIEANPWTRIWFGPKQGGYSSAEEGKALLFRHVATRVYAAGSSPLAPGEEVTPTDVDRREIGWWDRHYVDIADFEQEYHLQNEIMKWSILTGWVHSRFASMWFLAAVPVKHELTFDRWLAEHREGLRYQHPVQLLPRKQWREGRECMESLSSYVSPVSGYQVSGGVSLGGRRAVESAPRVPAHGDASLRYGRGLEAAERAAPGGGVPRALPRFEQGGRVLVDATRGTRTRAGVAEVQLQHLELRPVASRPLETRLHLAAPGNDLGVFALRNEGSGVRLHFDPGAVEHVRHVATSGSLEKASVGRGIVLLKDEEVVLLPQGNPGALTRMTIGSSVEDALMTVRLGRAGEALRVKAIKDVSAREAMARYDWQYLRPSPSADGTNVFDAVDRIFKNEVPPPDSVRVILDGIPGLDEGLPVLVTPKGQLAIARPSHFKGQEAWTDLVQRTGLTPRELEGIAAKAQLRPTEVLHWDISKSLPTQKAFTALRDGKPGQLVELESLAREHPEGWTGAIQELEKTAIDNGEYALRNGRPAEALRIFEAVDSHLGASSPEVLMDRALAEMDAGLSRRGLDHFTQALDDLHGWADGKKRARHLADIADDAGLDDVGDVLRAEFGLDDALPQGIRLEVHGTKVVSTARVAAPPRGRVLTASERNALLKDRTADIYIDDRFSLNRVDIESSPADNLAVLADDPYVSWQRVESMPANSYSPTRLIAELDSRTETYTKVATASEPLSVSMIPPLVIVRNCDTNGDGAMSSEERAQCSSPN</sequence>
<dbReference type="RefSeq" id="WP_395805997.1">
    <property type="nucleotide sequence ID" value="NZ_CP043494.1"/>
</dbReference>
<keyword evidence="2" id="KW-1185">Reference proteome</keyword>
<dbReference type="Proteomes" id="UP001611383">
    <property type="component" value="Chromosome"/>
</dbReference>
<proteinExistence type="predicted"/>
<protein>
    <submittedName>
        <fullName evidence="1">Uncharacterized protein</fullName>
    </submittedName>
</protein>